<dbReference type="InterPro" id="IPR029226">
    <property type="entry name" value="Ecp2-like"/>
</dbReference>
<dbReference type="Proteomes" id="UP000193689">
    <property type="component" value="Unassembled WGS sequence"/>
</dbReference>
<name>A0A1Y2DR20_9PEZI</name>
<keyword evidence="1" id="KW-0732">Signal</keyword>
<feature type="domain" description="Ecp2 effector protein-like" evidence="2">
    <location>
        <begin position="75"/>
        <end position="175"/>
    </location>
</feature>
<evidence type="ECO:0000259" key="2">
    <source>
        <dbReference type="Pfam" id="PF14856"/>
    </source>
</evidence>
<organism evidence="3 4">
    <name type="scientific">Pseudomassariella vexata</name>
    <dbReference type="NCBI Taxonomy" id="1141098"/>
    <lineage>
        <taxon>Eukaryota</taxon>
        <taxon>Fungi</taxon>
        <taxon>Dikarya</taxon>
        <taxon>Ascomycota</taxon>
        <taxon>Pezizomycotina</taxon>
        <taxon>Sordariomycetes</taxon>
        <taxon>Xylariomycetidae</taxon>
        <taxon>Amphisphaeriales</taxon>
        <taxon>Pseudomassariaceae</taxon>
        <taxon>Pseudomassariella</taxon>
    </lineage>
</organism>
<dbReference type="AlphaFoldDB" id="A0A1Y2DR20"/>
<feature type="chain" id="PRO_5010998323" evidence="1">
    <location>
        <begin position="20"/>
        <end position="188"/>
    </location>
</feature>
<dbReference type="STRING" id="1141098.A0A1Y2DR20"/>
<gene>
    <name evidence="3" type="ORF">BCR38DRAFT_487452</name>
</gene>
<comment type="caution">
    <text evidence="3">The sequence shown here is derived from an EMBL/GenBank/DDBJ whole genome shotgun (WGS) entry which is preliminary data.</text>
</comment>
<sequence>MPIAALILLWPFATSLAFASVLPGIKGTFNNHHVHHPNGSTISVYIRDSYHVPKLTRRKRFYQMYHVESESSNLCGPSSFVDETATDSALVSDCRAINAAFEKVHGYFETGDYSGGENNFNTLAVAGNCVFGVARRDGQAGRVDVGDTDLINLVNNAIGDFQRDGKVGARGDMECGVVPMRWRIYPRP</sequence>
<feature type="signal peptide" evidence="1">
    <location>
        <begin position="1"/>
        <end position="19"/>
    </location>
</feature>
<evidence type="ECO:0000313" key="3">
    <source>
        <dbReference type="EMBL" id="ORY61711.1"/>
    </source>
</evidence>
<dbReference type="Pfam" id="PF14856">
    <property type="entry name" value="Hce2"/>
    <property type="match status" value="1"/>
</dbReference>
<reference evidence="3 4" key="1">
    <citation type="submission" date="2016-07" db="EMBL/GenBank/DDBJ databases">
        <title>Pervasive Adenine N6-methylation of Active Genes in Fungi.</title>
        <authorList>
            <consortium name="DOE Joint Genome Institute"/>
            <person name="Mondo S.J."/>
            <person name="Dannebaum R.O."/>
            <person name="Kuo R.C."/>
            <person name="Labutti K."/>
            <person name="Haridas S."/>
            <person name="Kuo A."/>
            <person name="Salamov A."/>
            <person name="Ahrendt S.R."/>
            <person name="Lipzen A."/>
            <person name="Sullivan W."/>
            <person name="Andreopoulos W.B."/>
            <person name="Clum A."/>
            <person name="Lindquist E."/>
            <person name="Daum C."/>
            <person name="Ramamoorthy G.K."/>
            <person name="Gryganskyi A."/>
            <person name="Culley D."/>
            <person name="Magnuson J.K."/>
            <person name="James T.Y."/>
            <person name="O'Malley M.A."/>
            <person name="Stajich J.E."/>
            <person name="Spatafora J.W."/>
            <person name="Visel A."/>
            <person name="Grigoriev I.V."/>
        </authorList>
    </citation>
    <scope>NUCLEOTIDE SEQUENCE [LARGE SCALE GENOMIC DNA]</scope>
    <source>
        <strain evidence="3 4">CBS 129021</strain>
    </source>
</reference>
<proteinExistence type="predicted"/>
<dbReference type="InParanoid" id="A0A1Y2DR20"/>
<dbReference type="RefSeq" id="XP_040713788.1">
    <property type="nucleotide sequence ID" value="XM_040864157.1"/>
</dbReference>
<evidence type="ECO:0000256" key="1">
    <source>
        <dbReference type="SAM" id="SignalP"/>
    </source>
</evidence>
<accession>A0A1Y2DR20</accession>
<keyword evidence="4" id="KW-1185">Reference proteome</keyword>
<protein>
    <submittedName>
        <fullName evidence="3">Putative necrosis-inducing factor-domain-containing protein</fullName>
    </submittedName>
</protein>
<dbReference type="EMBL" id="MCFJ01000010">
    <property type="protein sequence ID" value="ORY61711.1"/>
    <property type="molecule type" value="Genomic_DNA"/>
</dbReference>
<dbReference type="GeneID" id="63780369"/>
<evidence type="ECO:0000313" key="4">
    <source>
        <dbReference type="Proteomes" id="UP000193689"/>
    </source>
</evidence>
<dbReference type="OrthoDB" id="4600538at2759"/>